<name>A0A9P9WTK4_9PEZI</name>
<dbReference type="PANTHER" id="PTHR36223">
    <property type="entry name" value="BETA-LACTAMASE-TYPE TRANSPEPTIDASE FOLD DOMAIN CONTAINING PROTEIN"/>
    <property type="match status" value="1"/>
</dbReference>
<keyword evidence="4" id="KW-1185">Reference proteome</keyword>
<dbReference type="Proteomes" id="UP000829685">
    <property type="component" value="Unassembled WGS sequence"/>
</dbReference>
<feature type="domain" description="DUF7918" evidence="2">
    <location>
        <begin position="8"/>
        <end position="232"/>
    </location>
</feature>
<comment type="caution">
    <text evidence="3">The sequence shown here is derived from an EMBL/GenBank/DDBJ whole genome shotgun (WGS) entry which is preliminary data.</text>
</comment>
<reference evidence="3" key="1">
    <citation type="submission" date="2021-03" db="EMBL/GenBank/DDBJ databases">
        <title>Revisited historic fungal species revealed as producer of novel bioactive compounds through whole genome sequencing and comparative genomics.</title>
        <authorList>
            <person name="Vignolle G.A."/>
            <person name="Hochenegger N."/>
            <person name="Mach R.L."/>
            <person name="Mach-Aigner A.R."/>
            <person name="Javad Rahimi M."/>
            <person name="Salim K.A."/>
            <person name="Chan C.M."/>
            <person name="Lim L.B.L."/>
            <person name="Cai F."/>
            <person name="Druzhinina I.S."/>
            <person name="U'Ren J.M."/>
            <person name="Derntl C."/>
        </authorList>
    </citation>
    <scope>NUCLEOTIDE SEQUENCE</scope>
    <source>
        <strain evidence="3">TUCIM 5799</strain>
    </source>
</reference>
<protein>
    <recommendedName>
        <fullName evidence="2">DUF7918 domain-containing protein</fullName>
    </recommendedName>
</protein>
<evidence type="ECO:0000256" key="1">
    <source>
        <dbReference type="SAM" id="MobiDB-lite"/>
    </source>
</evidence>
<dbReference type="PANTHER" id="PTHR36223:SF1">
    <property type="entry name" value="TRANSCRIPTION ELONGATION FACTOR EAF N-TERMINAL DOMAIN-CONTAINING PROTEIN"/>
    <property type="match status" value="1"/>
</dbReference>
<sequence>MIYEDIPGIEVAVQIGGEDAAEYDAPDAGDEDAARASLTKYVECIDNAQFSVRVKVNGDYDWRYKNHDLCFRLYVDGHFVSGRIFDHDYPRTDTIRGYHTENRETGQWYLHKLQFAPVTTVDDAKRERVEKDAKIAKDLGVITVKVYRGTTGARIAGSSADPKKRQLELAEKSLKGKAVSHGATYGPKEIGQQQTYSNFIYLPGEGQSSIANFNFLYRSREALKRELIIPRSPSPSLATMSAAERDRLAMKRLEQLKEKKVKNERGRRVKREFGEMFDLTEDGDDAPRHRPGKMTRMSSGRVVEVIDLDD</sequence>
<evidence type="ECO:0000259" key="2">
    <source>
        <dbReference type="Pfam" id="PF25534"/>
    </source>
</evidence>
<evidence type="ECO:0000313" key="4">
    <source>
        <dbReference type="Proteomes" id="UP000829685"/>
    </source>
</evidence>
<dbReference type="InterPro" id="IPR057678">
    <property type="entry name" value="DUF7918"/>
</dbReference>
<accession>A0A9P9WTK4</accession>
<dbReference type="Pfam" id="PF25534">
    <property type="entry name" value="DUF7918"/>
    <property type="match status" value="1"/>
</dbReference>
<dbReference type="EMBL" id="JAFIMR010000005">
    <property type="protein sequence ID" value="KAI1878910.1"/>
    <property type="molecule type" value="Genomic_DNA"/>
</dbReference>
<feature type="region of interest" description="Disordered" evidence="1">
    <location>
        <begin position="278"/>
        <end position="298"/>
    </location>
</feature>
<gene>
    <name evidence="3" type="ORF">JX265_003087</name>
</gene>
<organism evidence="3 4">
    <name type="scientific">Neoarthrinium moseri</name>
    <dbReference type="NCBI Taxonomy" id="1658444"/>
    <lineage>
        <taxon>Eukaryota</taxon>
        <taxon>Fungi</taxon>
        <taxon>Dikarya</taxon>
        <taxon>Ascomycota</taxon>
        <taxon>Pezizomycotina</taxon>
        <taxon>Sordariomycetes</taxon>
        <taxon>Xylariomycetidae</taxon>
        <taxon>Amphisphaeriales</taxon>
        <taxon>Apiosporaceae</taxon>
        <taxon>Neoarthrinium</taxon>
    </lineage>
</organism>
<dbReference type="AlphaFoldDB" id="A0A9P9WTK4"/>
<evidence type="ECO:0000313" key="3">
    <source>
        <dbReference type="EMBL" id="KAI1878910.1"/>
    </source>
</evidence>
<proteinExistence type="predicted"/>